<dbReference type="EMBL" id="BMZC01000022">
    <property type="protein sequence ID" value="GGZ82729.1"/>
    <property type="molecule type" value="Genomic_DNA"/>
</dbReference>
<organism evidence="2 3">
    <name type="scientific">Paraglaciecola chathamensis</name>
    <dbReference type="NCBI Taxonomy" id="368405"/>
    <lineage>
        <taxon>Bacteria</taxon>
        <taxon>Pseudomonadati</taxon>
        <taxon>Pseudomonadota</taxon>
        <taxon>Gammaproteobacteria</taxon>
        <taxon>Alteromonadales</taxon>
        <taxon>Alteromonadaceae</taxon>
        <taxon>Paraglaciecola</taxon>
    </lineage>
</organism>
<reference evidence="2" key="2">
    <citation type="submission" date="2020-09" db="EMBL/GenBank/DDBJ databases">
        <authorList>
            <person name="Sun Q."/>
            <person name="Kim S."/>
        </authorList>
    </citation>
    <scope>NUCLEOTIDE SEQUENCE</scope>
    <source>
        <strain evidence="2">KCTC 32337</strain>
    </source>
</reference>
<protein>
    <submittedName>
        <fullName evidence="2">Uncharacterized protein</fullName>
    </submittedName>
</protein>
<reference evidence="2" key="1">
    <citation type="journal article" date="2014" name="Int. J. Syst. Evol. Microbiol.">
        <title>Complete genome sequence of Corynebacterium casei LMG S-19264T (=DSM 44701T), isolated from a smear-ripened cheese.</title>
        <authorList>
            <consortium name="US DOE Joint Genome Institute (JGI-PGF)"/>
            <person name="Walter F."/>
            <person name="Albersmeier A."/>
            <person name="Kalinowski J."/>
            <person name="Ruckert C."/>
        </authorList>
    </citation>
    <scope>NUCLEOTIDE SEQUENCE</scope>
    <source>
        <strain evidence="2">KCTC 32337</strain>
    </source>
</reference>
<dbReference type="Proteomes" id="UP000622604">
    <property type="component" value="Unassembled WGS sequence"/>
</dbReference>
<feature type="transmembrane region" description="Helical" evidence="1">
    <location>
        <begin position="110"/>
        <end position="128"/>
    </location>
</feature>
<accession>A0A8H9IF40</accession>
<comment type="caution">
    <text evidence="2">The sequence shown here is derived from an EMBL/GenBank/DDBJ whole genome shotgun (WGS) entry which is preliminary data.</text>
</comment>
<feature type="transmembrane region" description="Helical" evidence="1">
    <location>
        <begin position="18"/>
        <end position="35"/>
    </location>
</feature>
<feature type="transmembrane region" description="Helical" evidence="1">
    <location>
        <begin position="140"/>
        <end position="160"/>
    </location>
</feature>
<keyword evidence="1" id="KW-0812">Transmembrane</keyword>
<proteinExistence type="predicted"/>
<keyword evidence="1" id="KW-1133">Transmembrane helix</keyword>
<dbReference type="AlphaFoldDB" id="A0A8H9IF40"/>
<evidence type="ECO:0000313" key="2">
    <source>
        <dbReference type="EMBL" id="GGZ82729.1"/>
    </source>
</evidence>
<dbReference type="RefSeq" id="WP_013755157.1">
    <property type="nucleotide sequence ID" value="NZ_BMZC01000022.1"/>
</dbReference>
<evidence type="ECO:0000313" key="3">
    <source>
        <dbReference type="Proteomes" id="UP000622604"/>
    </source>
</evidence>
<name>A0A8H9IF40_9ALTE</name>
<evidence type="ECO:0000256" key="1">
    <source>
        <dbReference type="SAM" id="Phobius"/>
    </source>
</evidence>
<keyword evidence="1" id="KW-0472">Membrane</keyword>
<gene>
    <name evidence="2" type="ORF">GCM10011274_45550</name>
</gene>
<sequence>MIGAVEILNNFGNLVPSLYTLTRAIFGVVGFITAYQGVKALVSKESQSRPGTNSKAGGVTLIVIGAFMFTSGSLVEAGNYQISQTYADYSTLNSFTESSDDTTDTIANVLVYYLRYYSYVLSFFILYNWKEGVTYNEKGWAGKCFFMFFLSVAFLGIAAYSDAIGELFGYSSIGTDYFTID</sequence>
<feature type="transmembrane region" description="Helical" evidence="1">
    <location>
        <begin position="56"/>
        <end position="75"/>
    </location>
</feature>